<evidence type="ECO:0000256" key="1">
    <source>
        <dbReference type="SAM" id="SignalP"/>
    </source>
</evidence>
<dbReference type="Gene3D" id="3.40.720.10">
    <property type="entry name" value="Alkaline Phosphatase, subunit A"/>
    <property type="match status" value="1"/>
</dbReference>
<sequence>MKRLFLFLICCLSLLSLHAQQKHVILVTIDGFRPDFYLEDKWPTPNLKQLLLEGIHAYGVNSVFPSVTYSSHTTIVTGVQPDEHGIYYNGVFDPDSAGNKIYWNFHQIKVPTIWETAQKAGLTVASLMWPVSAEAPTSFNIADIGGMGDSVRTKYARPEGVVETIKQEVFHSNADINWGKDQKNAQVAAWVIQNLKPNLMTIHLFSVDHAEHMVGREGSMVSEAISDADSAVGIIRQAIMDAGIADSTLFIVTGDHGFYDVKKSVNPNVWLSKAGLLQKAQFYSAGGSTYLFLRDKKDKQTAKQVMTLLKSLPAEEKSYFRIVSRKEMNKIGADPNVAFALTGLEGAAFGNSRTRETITAGKGGTHGYFPDTRSIQTGFIAISPQMKKGVEIKEMNLRDITVFITEYLHLDMPTVKGKSVANYFNSL</sequence>
<dbReference type="PANTHER" id="PTHR10151:SF120">
    <property type="entry name" value="BIS(5'-ADENOSYL)-TRIPHOSPHATASE"/>
    <property type="match status" value="1"/>
</dbReference>
<protein>
    <submittedName>
        <fullName evidence="2">Ectonucleotide pyrophosphatase/phosphodiesterase</fullName>
    </submittedName>
</protein>
<keyword evidence="3" id="KW-1185">Reference proteome</keyword>
<dbReference type="InterPro" id="IPR002591">
    <property type="entry name" value="Phosphodiest/P_Trfase"/>
</dbReference>
<dbReference type="Proteomes" id="UP001501411">
    <property type="component" value="Unassembled WGS sequence"/>
</dbReference>
<dbReference type="PANTHER" id="PTHR10151">
    <property type="entry name" value="ECTONUCLEOTIDE PYROPHOSPHATASE/PHOSPHODIESTERASE"/>
    <property type="match status" value="1"/>
</dbReference>
<dbReference type="CDD" id="cd16018">
    <property type="entry name" value="Enpp"/>
    <property type="match status" value="1"/>
</dbReference>
<feature type="chain" id="PRO_5046892659" evidence="1">
    <location>
        <begin position="20"/>
        <end position="427"/>
    </location>
</feature>
<dbReference type="InterPro" id="IPR017850">
    <property type="entry name" value="Alkaline_phosphatase_core_sf"/>
</dbReference>
<organism evidence="2 3">
    <name type="scientific">Olivibacter ginsenosidimutans</name>
    <dbReference type="NCBI Taxonomy" id="1176537"/>
    <lineage>
        <taxon>Bacteria</taxon>
        <taxon>Pseudomonadati</taxon>
        <taxon>Bacteroidota</taxon>
        <taxon>Sphingobacteriia</taxon>
        <taxon>Sphingobacteriales</taxon>
        <taxon>Sphingobacteriaceae</taxon>
        <taxon>Olivibacter</taxon>
    </lineage>
</organism>
<accession>A0ABP9B9I0</accession>
<evidence type="ECO:0000313" key="3">
    <source>
        <dbReference type="Proteomes" id="UP001501411"/>
    </source>
</evidence>
<dbReference type="SUPFAM" id="SSF53649">
    <property type="entry name" value="Alkaline phosphatase-like"/>
    <property type="match status" value="1"/>
</dbReference>
<dbReference type="EMBL" id="BAABIQ010000030">
    <property type="protein sequence ID" value="GAA4791475.1"/>
    <property type="molecule type" value="Genomic_DNA"/>
</dbReference>
<gene>
    <name evidence="2" type="ORF">GCM10023231_19250</name>
</gene>
<dbReference type="RefSeq" id="WP_345231552.1">
    <property type="nucleotide sequence ID" value="NZ_BAABIQ010000030.1"/>
</dbReference>
<evidence type="ECO:0000313" key="2">
    <source>
        <dbReference type="EMBL" id="GAA4791475.1"/>
    </source>
</evidence>
<keyword evidence="1" id="KW-0732">Signal</keyword>
<name>A0ABP9B9I0_9SPHI</name>
<comment type="caution">
    <text evidence="2">The sequence shown here is derived from an EMBL/GenBank/DDBJ whole genome shotgun (WGS) entry which is preliminary data.</text>
</comment>
<reference evidence="3" key="1">
    <citation type="journal article" date="2019" name="Int. J. Syst. Evol. Microbiol.">
        <title>The Global Catalogue of Microorganisms (GCM) 10K type strain sequencing project: providing services to taxonomists for standard genome sequencing and annotation.</title>
        <authorList>
            <consortium name="The Broad Institute Genomics Platform"/>
            <consortium name="The Broad Institute Genome Sequencing Center for Infectious Disease"/>
            <person name="Wu L."/>
            <person name="Ma J."/>
        </authorList>
    </citation>
    <scope>NUCLEOTIDE SEQUENCE [LARGE SCALE GENOMIC DNA]</scope>
    <source>
        <strain evidence="3">JCM 18200</strain>
    </source>
</reference>
<dbReference type="Pfam" id="PF01663">
    <property type="entry name" value="Phosphodiest"/>
    <property type="match status" value="1"/>
</dbReference>
<feature type="signal peptide" evidence="1">
    <location>
        <begin position="1"/>
        <end position="19"/>
    </location>
</feature>
<proteinExistence type="predicted"/>